<evidence type="ECO:0000313" key="3">
    <source>
        <dbReference type="Proteomes" id="UP001530293"/>
    </source>
</evidence>
<feature type="region of interest" description="Disordered" evidence="1">
    <location>
        <begin position="116"/>
        <end position="143"/>
    </location>
</feature>
<dbReference type="AlphaFoldDB" id="A0ABD3MR87"/>
<organism evidence="2 3">
    <name type="scientific">Discostella pseudostelligera</name>
    <dbReference type="NCBI Taxonomy" id="259834"/>
    <lineage>
        <taxon>Eukaryota</taxon>
        <taxon>Sar</taxon>
        <taxon>Stramenopiles</taxon>
        <taxon>Ochrophyta</taxon>
        <taxon>Bacillariophyta</taxon>
        <taxon>Coscinodiscophyceae</taxon>
        <taxon>Thalassiosirophycidae</taxon>
        <taxon>Stephanodiscales</taxon>
        <taxon>Stephanodiscaceae</taxon>
        <taxon>Discostella</taxon>
    </lineage>
</organism>
<dbReference type="Pfam" id="PF12224">
    <property type="entry name" value="Amidoligase_2"/>
    <property type="match status" value="1"/>
</dbReference>
<protein>
    <submittedName>
        <fullName evidence="2">Uncharacterized protein</fullName>
    </submittedName>
</protein>
<name>A0ABD3MR87_9STRA</name>
<evidence type="ECO:0000313" key="2">
    <source>
        <dbReference type="EMBL" id="KAL3765554.1"/>
    </source>
</evidence>
<evidence type="ECO:0000256" key="1">
    <source>
        <dbReference type="SAM" id="MobiDB-lite"/>
    </source>
</evidence>
<proteinExistence type="predicted"/>
<sequence length="605" mass="67789">MAAKDDDAAAYDVATLSKPDPVAVHFTVGNTYRQLSPTEASYDRTGRHLKIHDWTLYVDVLPGQDPDIIDRVTFDMRDNSFATQAFTCHCPIRIQAGIGSAFIGQISGCDNQNNSQAQFGQATKEEEDKSIPTSSTTRPHPNLSRWRFSTRQQTYGSVDVQISIRGRGGCKSIVPYTIVLRPGGHECPEGSLTPFVEKRPHQPLKPLKMMDSEFAVEIQFPTLDACSSLSLSEIAKSVYGRSKIPIVLEQKGNVRTEEFSSKSCGSSLPWLMKLSQSTFHGKLHDNMTNTTATISISSPILVGGHGLNECYKIIEGLPLSSTCILPSNSNIPRHLSSSCTTCLYVQVDVTTLSIQQIVKVCQNFVKYEDAMDSFMPWQHREDRSEYCRSNKQAVEGTTNKQRNQRISKCETMEDLLKCFNPMEEHHYKLHLRRIGMGNATPDVITNDATTTTSPKRAIEFRQHASPKDKTAMTHWIRFCSAFVRNSSRLRSPSALKSTTSLDEEFELLFEYVVKDRALRNYYRMRRDDFMLEDEKNACCLGALSEEVESVGKSSSDSMSISDESCCNNDDATSAYEYAAATLRKRSDTPSQVELNKRACLQLLKS</sequence>
<accession>A0ABD3MR87</accession>
<dbReference type="InterPro" id="IPR022025">
    <property type="entry name" value="Amidoligase_2"/>
</dbReference>
<dbReference type="PANTHER" id="PTHR36847">
    <property type="entry name" value="AMIDOLIGASE ENZYME"/>
    <property type="match status" value="1"/>
</dbReference>
<dbReference type="PANTHER" id="PTHR36847:SF1">
    <property type="entry name" value="AMIDOLIGASE ENZYME"/>
    <property type="match status" value="1"/>
</dbReference>
<dbReference type="Proteomes" id="UP001530293">
    <property type="component" value="Unassembled WGS sequence"/>
</dbReference>
<gene>
    <name evidence="2" type="ORF">ACHAWU_003095</name>
</gene>
<reference evidence="2 3" key="1">
    <citation type="submission" date="2024-10" db="EMBL/GenBank/DDBJ databases">
        <title>Updated reference genomes for cyclostephanoid diatoms.</title>
        <authorList>
            <person name="Roberts W.R."/>
            <person name="Alverson A.J."/>
        </authorList>
    </citation>
    <scope>NUCLEOTIDE SEQUENCE [LARGE SCALE GENOMIC DNA]</scope>
    <source>
        <strain evidence="2 3">AJA232-27</strain>
    </source>
</reference>
<dbReference type="EMBL" id="JALLBG020000095">
    <property type="protein sequence ID" value="KAL3765554.1"/>
    <property type="molecule type" value="Genomic_DNA"/>
</dbReference>
<keyword evidence="3" id="KW-1185">Reference proteome</keyword>
<comment type="caution">
    <text evidence="2">The sequence shown here is derived from an EMBL/GenBank/DDBJ whole genome shotgun (WGS) entry which is preliminary data.</text>
</comment>